<evidence type="ECO:0000256" key="2">
    <source>
        <dbReference type="ARBA" id="ARBA00023004"/>
    </source>
</evidence>
<evidence type="ECO:0000256" key="3">
    <source>
        <dbReference type="ARBA" id="ARBA00023014"/>
    </source>
</evidence>
<protein>
    <submittedName>
        <fullName evidence="5">Ferredoxin</fullName>
    </submittedName>
</protein>
<keyword evidence="1" id="KW-0479">Metal-binding</keyword>
<dbReference type="CDD" id="cd10549">
    <property type="entry name" value="MtMvhB_like"/>
    <property type="match status" value="1"/>
</dbReference>
<proteinExistence type="predicted"/>
<dbReference type="PROSITE" id="PS51379">
    <property type="entry name" value="4FE4S_FER_2"/>
    <property type="match status" value="3"/>
</dbReference>
<feature type="domain" description="4Fe-4S ferredoxin-type" evidence="4">
    <location>
        <begin position="173"/>
        <end position="202"/>
    </location>
</feature>
<dbReference type="PROSITE" id="PS00198">
    <property type="entry name" value="4FE4S_FER_1"/>
    <property type="match status" value="2"/>
</dbReference>
<evidence type="ECO:0000259" key="4">
    <source>
        <dbReference type="PROSITE" id="PS51379"/>
    </source>
</evidence>
<evidence type="ECO:0000313" key="5">
    <source>
        <dbReference type="EMBL" id="OUM19902.1"/>
    </source>
</evidence>
<comment type="caution">
    <text evidence="5">The sequence shown here is derived from an EMBL/GenBank/DDBJ whole genome shotgun (WGS) entry which is preliminary data.</text>
</comment>
<dbReference type="Pfam" id="PF00037">
    <property type="entry name" value="Fer4"/>
    <property type="match status" value="1"/>
</dbReference>
<feature type="domain" description="4Fe-4S ferredoxin-type" evidence="4">
    <location>
        <begin position="127"/>
        <end position="156"/>
    </location>
</feature>
<dbReference type="InterPro" id="IPR050340">
    <property type="entry name" value="Cytosolic_Fe-S_CAF"/>
</dbReference>
<dbReference type="Pfam" id="PF12838">
    <property type="entry name" value="Fer4_7"/>
    <property type="match status" value="1"/>
</dbReference>
<dbReference type="InterPro" id="IPR009016">
    <property type="entry name" value="Fe_hydrogenase"/>
</dbReference>
<dbReference type="NCBIfam" id="TIGR04105">
    <property type="entry name" value="FeFe_hydrog_B1"/>
    <property type="match status" value="1"/>
</dbReference>
<dbReference type="Gene3D" id="3.30.70.20">
    <property type="match status" value="2"/>
</dbReference>
<dbReference type="Proteomes" id="UP000194903">
    <property type="component" value="Unassembled WGS sequence"/>
</dbReference>
<dbReference type="InterPro" id="IPR017900">
    <property type="entry name" value="4Fe4S_Fe_S_CS"/>
</dbReference>
<accession>A0A252F2D6</accession>
<keyword evidence="3" id="KW-0411">Iron-sulfur</keyword>
<dbReference type="Pfam" id="PF02906">
    <property type="entry name" value="Fe_hyd_lg_C"/>
    <property type="match status" value="1"/>
</dbReference>
<name>A0A252F2D6_9FIRM</name>
<dbReference type="AlphaFoldDB" id="A0A252F2D6"/>
<gene>
    <name evidence="5" type="ORF">CBW42_10495</name>
</gene>
<dbReference type="SUPFAM" id="SSF54862">
    <property type="entry name" value="4Fe-4S ferredoxins"/>
    <property type="match status" value="1"/>
</dbReference>
<dbReference type="GO" id="GO:0051536">
    <property type="term" value="F:iron-sulfur cluster binding"/>
    <property type="evidence" value="ECO:0007669"/>
    <property type="project" value="UniProtKB-KW"/>
</dbReference>
<keyword evidence="6" id="KW-1185">Reference proteome</keyword>
<sequence>MQGKGELFMRSFETDVQLIKYKVLRAVAEHALQERLDDCYYTVPQEVIPGKKATMRCCVYKERAIVGERVHNALGGERGSHVIEVIDIACDECPVDRYSVSNSCRGCLAHRCMKVCPRGAISKGDDGRAKIDPDKCIHCGRCAKVCPYGAITENVRPCERSCKVGAIKMNDQQKAEINYDKCISCGACVSQCPFGAVVDNSYMVDAIKLIQQADHRGYYTVAIVAPAIASQFKGATVGQVKQALRHLGFHDVVEAALGADMVAKKESKELAEKGFLTSSCCPAFVRYIKQHVPEMAEHISHNLSPMAELGKYIKENSAWPVKTVFIGPCTAKKYEQKLDTVKPWIDCVITFEELQALLDAAGLPPEEQGELPTDDASYFGRIFARSGGLTEAVAQSIKEQNIDFEPKVAVCSGIEQCKVALLKAKMGKLAENFIEGMACEGGCINGAGTISHTPKDKLTVDNFGKESRKEGINMSVGSYETKF</sequence>
<dbReference type="InterPro" id="IPR017896">
    <property type="entry name" value="4Fe4S_Fe-S-bd"/>
</dbReference>
<dbReference type="InterPro" id="IPR004108">
    <property type="entry name" value="Fe_hydrogenase_lsu_C"/>
</dbReference>
<dbReference type="EMBL" id="NHOC01000009">
    <property type="protein sequence ID" value="OUM19902.1"/>
    <property type="molecule type" value="Genomic_DNA"/>
</dbReference>
<organism evidence="5 6">
    <name type="scientific">Butyricicoccus porcorum</name>
    <dbReference type="NCBI Taxonomy" id="1945634"/>
    <lineage>
        <taxon>Bacteria</taxon>
        <taxon>Bacillati</taxon>
        <taxon>Bacillota</taxon>
        <taxon>Clostridia</taxon>
        <taxon>Eubacteriales</taxon>
        <taxon>Butyricicoccaceae</taxon>
        <taxon>Butyricicoccus</taxon>
    </lineage>
</organism>
<evidence type="ECO:0000313" key="6">
    <source>
        <dbReference type="Proteomes" id="UP000194903"/>
    </source>
</evidence>
<evidence type="ECO:0000256" key="1">
    <source>
        <dbReference type="ARBA" id="ARBA00022723"/>
    </source>
</evidence>
<keyword evidence="2" id="KW-0408">Iron</keyword>
<dbReference type="Gene3D" id="3.40.950.10">
    <property type="entry name" value="Fe-only Hydrogenase (Larger Subunit), Chain L, domain 3"/>
    <property type="match status" value="1"/>
</dbReference>
<feature type="domain" description="4Fe-4S ferredoxin-type" evidence="4">
    <location>
        <begin position="96"/>
        <end position="126"/>
    </location>
</feature>
<dbReference type="InterPro" id="IPR027631">
    <property type="entry name" value="Mono_FeFe_hydrog"/>
</dbReference>
<dbReference type="SUPFAM" id="SSF53920">
    <property type="entry name" value="Fe-only hydrogenase"/>
    <property type="match status" value="1"/>
</dbReference>
<reference evidence="5 6" key="1">
    <citation type="submission" date="2017-05" db="EMBL/GenBank/DDBJ databases">
        <title>Butyricicoccus porcorum sp. nov. a butyrate-producing bacterium from the swine intestinal tract.</title>
        <authorList>
            <person name="Trachsel J."/>
            <person name="Humphrey S."/>
            <person name="Allen H.K."/>
        </authorList>
    </citation>
    <scope>NUCLEOTIDE SEQUENCE [LARGE SCALE GENOMIC DNA]</scope>
    <source>
        <strain evidence="5">BB10</strain>
    </source>
</reference>
<dbReference type="GO" id="GO:0046872">
    <property type="term" value="F:metal ion binding"/>
    <property type="evidence" value="ECO:0007669"/>
    <property type="project" value="UniProtKB-KW"/>
</dbReference>
<dbReference type="PANTHER" id="PTHR11615">
    <property type="entry name" value="NITRATE, FORMATE, IRON DEHYDROGENASE"/>
    <property type="match status" value="1"/>
</dbReference>